<reference evidence="4 5" key="1">
    <citation type="submission" date="2016-04" db="EMBL/GenBank/DDBJ databases">
        <title>Genome sequence of Methanobrevibacter curvatus DSM 11111.</title>
        <authorList>
            <person name="Poehlein A."/>
            <person name="Seedorf H."/>
            <person name="Daniel R."/>
        </authorList>
    </citation>
    <scope>NUCLEOTIDE SEQUENCE [LARGE SCALE GENOMIC DNA]</scope>
    <source>
        <strain evidence="4 5">DSM 11111</strain>
    </source>
</reference>
<gene>
    <name evidence="4" type="primary">cobN</name>
    <name evidence="4" type="ORF">MBCUR_05140</name>
</gene>
<keyword evidence="2" id="KW-0812">Transmembrane</keyword>
<feature type="compositionally biased region" description="Low complexity" evidence="1">
    <location>
        <begin position="1534"/>
        <end position="1556"/>
    </location>
</feature>
<feature type="compositionally biased region" description="Basic and acidic residues" evidence="1">
    <location>
        <begin position="1516"/>
        <end position="1525"/>
    </location>
</feature>
<feature type="transmembrane region" description="Helical" evidence="2">
    <location>
        <begin position="1558"/>
        <end position="1578"/>
    </location>
</feature>
<dbReference type="RefSeq" id="WP_084269422.1">
    <property type="nucleotide sequence ID" value="NZ_LWMV01000104.1"/>
</dbReference>
<dbReference type="SUPFAM" id="SSF49464">
    <property type="entry name" value="Carboxypeptidase regulatory domain-like"/>
    <property type="match status" value="1"/>
</dbReference>
<dbReference type="OrthoDB" id="192131at2157"/>
<evidence type="ECO:0000256" key="2">
    <source>
        <dbReference type="SAM" id="Phobius"/>
    </source>
</evidence>
<feature type="domain" description="CobN/magnesium chelatase" evidence="3">
    <location>
        <begin position="290"/>
        <end position="1415"/>
    </location>
</feature>
<keyword evidence="5" id="KW-1185">Reference proteome</keyword>
<proteinExistence type="predicted"/>
<dbReference type="EC" id="6.6.1.2" evidence="4"/>
<dbReference type="STRING" id="49547.MBCUR_05140"/>
<dbReference type="Gene3D" id="2.60.40.1120">
    <property type="entry name" value="Carboxypeptidase-like, regulatory domain"/>
    <property type="match status" value="1"/>
</dbReference>
<keyword evidence="2" id="KW-1133">Transmembrane helix</keyword>
<feature type="compositionally biased region" description="Low complexity" evidence="1">
    <location>
        <begin position="1485"/>
        <end position="1515"/>
    </location>
</feature>
<dbReference type="GO" id="GO:0051116">
    <property type="term" value="F:cobaltochelatase activity"/>
    <property type="evidence" value="ECO:0007669"/>
    <property type="project" value="UniProtKB-EC"/>
</dbReference>
<sequence>MKSFGKITAILLLLIIVLVVCNSVYAASGGNGNNTSPRTEAGISSLSFSYLGGSSYGGSSGVQTTPTVIINVKEAYNESSKKYNENGFILPNASVKVFNKSNNKLVYSSLTGVNGKIIFNLNPGNYIFNISYSSYLTYSKAINISSNTNTLTLNHTFVPDIAFVASYGGYKVKIDSLMKLSKRIYFLDYWGDLEQEKLWMLEHANFVYLDMYAAGSSLPSDIFNGTPANNNFKIAYSFGIYDTEFLNSLGLNFIGANSANNTPHTIENTYLGSYFRAEEVKDSDDTTILKENLNNMLNYIFYLLGETSVNPTLNVNKTPKLTRSSWGLYHPDYGVWEYKPSDSLINQWILANPGYSHDGIGSLNWVSENYVQWQELNAKPENLYKMFETWYNKTKPGLNNSFVVVASYYPGGKLIDNLIKSYEAKGRATFNLFQFEVNPSMAELLLRFDEFSSRGLASVNSLYSWSLDFGNMGENGGAIDEFTKMNIEIIKAVDGISEYSYKNAIGPQAEWTYAVTIPSFEGVFGAIAVSYLDGDGKEQIIQPGVDKLVETTLGWVNLKEKENKDKKIAVIFYNYPPGKAEIGASYLDVFQSLHDLLEQLSDAGYNIGMKKNEIPNSTALFTILAAFGNKGTWATGLLNKYVQDNWEKLNLNQQLVDLNQYMAFFNSLNPKLQESLVDYWGADLGKIMVYNDSYIVIPGIKVGNIFITFQPSRGWEEVENYHDLTMPPHQQYVTFYKWLKETYKVDAMIHMGTHGTLEWLPGRSIGLQDDDWTFELMGIPNIYPYIVSNPGEALVAKERAGALVISHMTPATVISALYGDLITLNTYITNYDNAKNVNSSLAEEYKEMILELSKTLAIDRPKSNESFDNWLEKTHLLLEDLQNDVITLGLHSLGYILTGTALVNETITIVSSKTKVYDEIKNYLYPSLHNLSYHENMLHSTKYISQVKAIQDFFASFVTALVNGSITVDSYLSQKGISKNSVFGECLTLANTTINQILNNEEWKAIMTALEGGYVLPGLAADPSYGDVLPTGKNVFSVDTTKMPTKAAWENGKKIADKIVVDYYEKHKAFPELVGLIIWGTELLRTEGVGIAEFLYLLGVEPVYSTTGTVTGCKLIPLSDLKIKLSNGTVINRPRIDTYASAVTSNNNWLKLMTTAVNLVFYNTTGENESVNFVKKHYAQNPSLDRIFGLPGAILEGTGYSNYLPNTNKWENSTNIRGDLAEIYLSRVSFAWSVDEKGRVVVSPSRANYEYLLKKVDLISQNIDSTWRFLDSDDYFDWFGGMLGTSQHSGGNPDTAIVDTRNKNDMVSRNLKEQLDFEIRSTVLNPVYRDALLNTPAGYLNYAKKYEYIFDFQMAVNGIDGENLLSSELINNLANNILDPAFEVNSDYSSYAVQSMAGYLIELNRKGMWQADSKTVSELANKIIQSTIAYGVACCHHTCANIEFNKFVIKMSTLSDPLKKQYSDALQASSLGASAYTETNVETDVSNSKDSSSKGSSESSDSLSPSSSSSPSAEAKSVEEEKSKNNQDTGAGEAEGSSSSESYEVSKKSSSSSEDSSMPVIIIAGVLVLVVLIAVGYFRKTKNDDDEY</sequence>
<protein>
    <submittedName>
        <fullName evidence="4">Aerobic cobaltochelatase subunit CobN</fullName>
        <ecNumber evidence="4">6.6.1.2</ecNumber>
    </submittedName>
</protein>
<accession>A0A166CDL0</accession>
<dbReference type="Pfam" id="PF02514">
    <property type="entry name" value="CobN-Mg_chel"/>
    <property type="match status" value="1"/>
</dbReference>
<evidence type="ECO:0000256" key="1">
    <source>
        <dbReference type="SAM" id="MobiDB-lite"/>
    </source>
</evidence>
<evidence type="ECO:0000259" key="3">
    <source>
        <dbReference type="Pfam" id="PF02514"/>
    </source>
</evidence>
<dbReference type="EMBL" id="LWMV01000104">
    <property type="protein sequence ID" value="KZX14395.1"/>
    <property type="molecule type" value="Genomic_DNA"/>
</dbReference>
<name>A0A166CDL0_9EURY</name>
<dbReference type="CDD" id="cd10150">
    <property type="entry name" value="CobN_like"/>
    <property type="match status" value="1"/>
</dbReference>
<keyword evidence="4" id="KW-0436">Ligase</keyword>
<dbReference type="InterPro" id="IPR008969">
    <property type="entry name" value="CarboxyPept-like_regulatory"/>
</dbReference>
<dbReference type="PANTHER" id="PTHR44119">
    <property type="entry name" value="MAGNESIUM-CHELATASE SUBUNIT CHLH, CHLOROPLASTIC"/>
    <property type="match status" value="1"/>
</dbReference>
<dbReference type="PATRIC" id="fig|49547.3.peg.539"/>
<feature type="region of interest" description="Disordered" evidence="1">
    <location>
        <begin position="1479"/>
        <end position="1556"/>
    </location>
</feature>
<comment type="caution">
    <text evidence="4">The sequence shown here is derived from an EMBL/GenBank/DDBJ whole genome shotgun (WGS) entry which is preliminary data.</text>
</comment>
<dbReference type="Proteomes" id="UP000077245">
    <property type="component" value="Unassembled WGS sequence"/>
</dbReference>
<organism evidence="4 5">
    <name type="scientific">Methanobrevibacter curvatus</name>
    <dbReference type="NCBI Taxonomy" id="49547"/>
    <lineage>
        <taxon>Archaea</taxon>
        <taxon>Methanobacteriati</taxon>
        <taxon>Methanobacteriota</taxon>
        <taxon>Methanomada group</taxon>
        <taxon>Methanobacteria</taxon>
        <taxon>Methanobacteriales</taxon>
        <taxon>Methanobacteriaceae</taxon>
        <taxon>Methanobrevibacter</taxon>
    </lineage>
</organism>
<dbReference type="PANTHER" id="PTHR44119:SF4">
    <property type="entry name" value="AEROBIC COBALTOCHELATASE SUBUNIT COBN"/>
    <property type="match status" value="1"/>
</dbReference>
<keyword evidence="2" id="KW-0472">Membrane</keyword>
<evidence type="ECO:0000313" key="4">
    <source>
        <dbReference type="EMBL" id="KZX14395.1"/>
    </source>
</evidence>
<dbReference type="InterPro" id="IPR003672">
    <property type="entry name" value="CobN/Mg_chltase"/>
</dbReference>
<evidence type="ECO:0000313" key="5">
    <source>
        <dbReference type="Proteomes" id="UP000077245"/>
    </source>
</evidence>